<dbReference type="FunFam" id="3.40.50.300:FF:000032">
    <property type="entry name" value="Export ABC transporter ATP-binding protein"/>
    <property type="match status" value="1"/>
</dbReference>
<dbReference type="OrthoDB" id="9791546at2"/>
<dbReference type="Pfam" id="PF00005">
    <property type="entry name" value="ABC_tran"/>
    <property type="match status" value="1"/>
</dbReference>
<gene>
    <name evidence="5" type="ORF">A6M21_17355</name>
</gene>
<reference evidence="5 6" key="1">
    <citation type="submission" date="2016-04" db="EMBL/GenBank/DDBJ databases">
        <authorList>
            <person name="Evans L.H."/>
            <person name="Alamgir A."/>
            <person name="Owens N."/>
            <person name="Weber N.D."/>
            <person name="Virtaneva K."/>
            <person name="Barbian K."/>
            <person name="Babar A."/>
            <person name="Rosenke K."/>
        </authorList>
    </citation>
    <scope>NUCLEOTIDE SEQUENCE [LARGE SCALE GENOMIC DNA]</scope>
    <source>
        <strain evidence="5 6">LMa1</strain>
    </source>
</reference>
<dbReference type="GO" id="GO:0098796">
    <property type="term" value="C:membrane protein complex"/>
    <property type="evidence" value="ECO:0007669"/>
    <property type="project" value="UniProtKB-ARBA"/>
</dbReference>
<accession>A0A1B7LGT5</accession>
<evidence type="ECO:0000256" key="3">
    <source>
        <dbReference type="ARBA" id="ARBA00022840"/>
    </source>
</evidence>
<dbReference type="GO" id="GO:0016887">
    <property type="term" value="F:ATP hydrolysis activity"/>
    <property type="evidence" value="ECO:0007669"/>
    <property type="project" value="InterPro"/>
</dbReference>
<dbReference type="InterPro" id="IPR003439">
    <property type="entry name" value="ABC_transporter-like_ATP-bd"/>
</dbReference>
<keyword evidence="6" id="KW-1185">Reference proteome</keyword>
<dbReference type="PANTHER" id="PTHR24220:SF86">
    <property type="entry name" value="ABC TRANSPORTER ABCH.1"/>
    <property type="match status" value="1"/>
</dbReference>
<dbReference type="RefSeq" id="WP_066666915.1">
    <property type="nucleotide sequence ID" value="NZ_LYVF01000066.1"/>
</dbReference>
<keyword evidence="3 5" id="KW-0067">ATP-binding</keyword>
<dbReference type="InterPro" id="IPR003593">
    <property type="entry name" value="AAA+_ATPase"/>
</dbReference>
<name>A0A1B7LGT5_9FIRM</name>
<dbReference type="InterPro" id="IPR017871">
    <property type="entry name" value="ABC_transporter-like_CS"/>
</dbReference>
<dbReference type="GO" id="GO:0022857">
    <property type="term" value="F:transmembrane transporter activity"/>
    <property type="evidence" value="ECO:0007669"/>
    <property type="project" value="TreeGrafter"/>
</dbReference>
<dbReference type="Gene3D" id="3.40.50.300">
    <property type="entry name" value="P-loop containing nucleotide triphosphate hydrolases"/>
    <property type="match status" value="1"/>
</dbReference>
<organism evidence="5 6">
    <name type="scientific">Desulfotomaculum copahuensis</name>
    <dbReference type="NCBI Taxonomy" id="1838280"/>
    <lineage>
        <taxon>Bacteria</taxon>
        <taxon>Bacillati</taxon>
        <taxon>Bacillota</taxon>
        <taxon>Clostridia</taxon>
        <taxon>Eubacteriales</taxon>
        <taxon>Desulfotomaculaceae</taxon>
        <taxon>Desulfotomaculum</taxon>
    </lineage>
</organism>
<protein>
    <submittedName>
        <fullName evidence="5">ABC transporter ATP-binding protein</fullName>
    </submittedName>
</protein>
<sequence>MILIHIERLSKTYGRGRLAVNALHGLNLDIKKGALWAVMGPSGCGKTTLLNILGGLDRPTTGRVILDGVDLFTLSESALYNIRRHKTGFVFQSYHLLPNLNAQENVLVPAIPRPGEARRLRARARELLALVGLSGKEKNRPGQLSGGEQQRVAVARALIMDPPVILADEPTGNLDRPNGQKIVALLQKLNRETGKTILITTHDPAVAAHCQRTITLDNGHLAGRGL</sequence>
<evidence type="ECO:0000256" key="1">
    <source>
        <dbReference type="ARBA" id="ARBA00022448"/>
    </source>
</evidence>
<evidence type="ECO:0000256" key="2">
    <source>
        <dbReference type="ARBA" id="ARBA00022741"/>
    </source>
</evidence>
<dbReference type="EMBL" id="LYVF01000066">
    <property type="protein sequence ID" value="OAT85313.1"/>
    <property type="molecule type" value="Genomic_DNA"/>
</dbReference>
<keyword evidence="2" id="KW-0547">Nucleotide-binding</keyword>
<dbReference type="InterPro" id="IPR017911">
    <property type="entry name" value="MacB-like_ATP-bd"/>
</dbReference>
<feature type="domain" description="ABC transporter" evidence="4">
    <location>
        <begin position="4"/>
        <end position="226"/>
    </location>
</feature>
<dbReference type="SUPFAM" id="SSF52540">
    <property type="entry name" value="P-loop containing nucleoside triphosphate hydrolases"/>
    <property type="match status" value="1"/>
</dbReference>
<dbReference type="STRING" id="1838280.A6M21_17355"/>
<evidence type="ECO:0000313" key="6">
    <source>
        <dbReference type="Proteomes" id="UP000078532"/>
    </source>
</evidence>
<dbReference type="InterPro" id="IPR015854">
    <property type="entry name" value="ABC_transpr_LolD-like"/>
</dbReference>
<evidence type="ECO:0000313" key="5">
    <source>
        <dbReference type="EMBL" id="OAT85313.1"/>
    </source>
</evidence>
<dbReference type="PANTHER" id="PTHR24220">
    <property type="entry name" value="IMPORT ATP-BINDING PROTEIN"/>
    <property type="match status" value="1"/>
</dbReference>
<evidence type="ECO:0000259" key="4">
    <source>
        <dbReference type="PROSITE" id="PS50893"/>
    </source>
</evidence>
<comment type="caution">
    <text evidence="5">The sequence shown here is derived from an EMBL/GenBank/DDBJ whole genome shotgun (WGS) entry which is preliminary data.</text>
</comment>
<dbReference type="InterPro" id="IPR027417">
    <property type="entry name" value="P-loop_NTPase"/>
</dbReference>
<dbReference type="CDD" id="cd03255">
    <property type="entry name" value="ABC_MJ0796_LolCDE_FtsE"/>
    <property type="match status" value="1"/>
</dbReference>
<dbReference type="SMART" id="SM00382">
    <property type="entry name" value="AAA"/>
    <property type="match status" value="1"/>
</dbReference>
<keyword evidence="1" id="KW-0813">Transport</keyword>
<dbReference type="AlphaFoldDB" id="A0A1B7LGT5"/>
<dbReference type="PROSITE" id="PS00211">
    <property type="entry name" value="ABC_TRANSPORTER_1"/>
    <property type="match status" value="1"/>
</dbReference>
<dbReference type="GO" id="GO:0005886">
    <property type="term" value="C:plasma membrane"/>
    <property type="evidence" value="ECO:0007669"/>
    <property type="project" value="TreeGrafter"/>
</dbReference>
<dbReference type="PROSITE" id="PS50893">
    <property type="entry name" value="ABC_TRANSPORTER_2"/>
    <property type="match status" value="1"/>
</dbReference>
<dbReference type="Proteomes" id="UP000078532">
    <property type="component" value="Unassembled WGS sequence"/>
</dbReference>
<proteinExistence type="predicted"/>
<dbReference type="GO" id="GO:0005524">
    <property type="term" value="F:ATP binding"/>
    <property type="evidence" value="ECO:0007669"/>
    <property type="project" value="UniProtKB-KW"/>
</dbReference>